<proteinExistence type="predicted"/>
<organism evidence="2">
    <name type="scientific">viral metagenome</name>
    <dbReference type="NCBI Taxonomy" id="1070528"/>
    <lineage>
        <taxon>unclassified sequences</taxon>
        <taxon>metagenomes</taxon>
        <taxon>organismal metagenomes</taxon>
    </lineage>
</organism>
<protein>
    <submittedName>
        <fullName evidence="2">Uncharacterized protein</fullName>
    </submittedName>
</protein>
<dbReference type="EMBL" id="MN739643">
    <property type="protein sequence ID" value="QHT17740.1"/>
    <property type="molecule type" value="Genomic_DNA"/>
</dbReference>
<keyword evidence="1" id="KW-0812">Transmembrane</keyword>
<reference evidence="2" key="1">
    <citation type="journal article" date="2020" name="Nature">
        <title>Giant virus diversity and host interactions through global metagenomics.</title>
        <authorList>
            <person name="Schulz F."/>
            <person name="Roux S."/>
            <person name="Paez-Espino D."/>
            <person name="Jungbluth S."/>
            <person name="Walsh D.A."/>
            <person name="Denef V.J."/>
            <person name="McMahon K.D."/>
            <person name="Konstantinidis K.T."/>
            <person name="Eloe-Fadrosh E.A."/>
            <person name="Kyrpides N.C."/>
            <person name="Woyke T."/>
        </authorList>
    </citation>
    <scope>NUCLEOTIDE SEQUENCE</scope>
    <source>
        <strain evidence="2">GVMAG-M-3300023174-30</strain>
    </source>
</reference>
<feature type="transmembrane region" description="Helical" evidence="1">
    <location>
        <begin position="44"/>
        <end position="69"/>
    </location>
</feature>
<dbReference type="AlphaFoldDB" id="A0A6C0DNE5"/>
<evidence type="ECO:0000313" key="2">
    <source>
        <dbReference type="EMBL" id="QHT17740.1"/>
    </source>
</evidence>
<keyword evidence="1" id="KW-0472">Membrane</keyword>
<accession>A0A6C0DNE5</accession>
<name>A0A6C0DNE5_9ZZZZ</name>
<evidence type="ECO:0000256" key="1">
    <source>
        <dbReference type="SAM" id="Phobius"/>
    </source>
</evidence>
<sequence length="83" mass="9764">MVKSIHDYRILGLSIVDYILTFIGVIILHSYMWFRADVKNKRTFAQYILSFTFIFITMLGLGTILHYFFNVKSAFSRILGFND</sequence>
<keyword evidence="1" id="KW-1133">Transmembrane helix</keyword>
<feature type="transmembrane region" description="Helical" evidence="1">
    <location>
        <begin position="12"/>
        <end position="32"/>
    </location>
</feature>